<dbReference type="EC" id="2.3.1.-" evidence="7"/>
<evidence type="ECO:0000256" key="4">
    <source>
        <dbReference type="HAMAP-Rule" id="MF_01812"/>
    </source>
</evidence>
<dbReference type="Gene3D" id="3.40.630.30">
    <property type="match status" value="2"/>
</dbReference>
<dbReference type="InterPro" id="IPR025559">
    <property type="entry name" value="Eis_dom"/>
</dbReference>
<keyword evidence="3 4" id="KW-0012">Acyltransferase</keyword>
<dbReference type="PANTHER" id="PTHR37817:SF1">
    <property type="entry name" value="N-ACETYLTRANSFERASE EIS"/>
    <property type="match status" value="1"/>
</dbReference>
<dbReference type="NCBIfam" id="NF002367">
    <property type="entry name" value="PRK01346.1-4"/>
    <property type="match status" value="1"/>
</dbReference>
<dbReference type="InterPro" id="IPR041380">
    <property type="entry name" value="Acetyltransf_17"/>
</dbReference>
<dbReference type="PANTHER" id="PTHR37817">
    <property type="entry name" value="N-ACETYLTRANSFERASE EIS"/>
    <property type="match status" value="1"/>
</dbReference>
<proteinExistence type="inferred from homology"/>
<comment type="caution">
    <text evidence="7">The sequence shown here is derived from an EMBL/GenBank/DDBJ whole genome shotgun (WGS) entry which is preliminary data.</text>
</comment>
<feature type="domain" description="N-acetyltransferase" evidence="6">
    <location>
        <begin position="17"/>
        <end position="176"/>
    </location>
</feature>
<dbReference type="Gene3D" id="3.30.1050.10">
    <property type="entry name" value="SCP2 sterol-binding domain"/>
    <property type="match status" value="1"/>
</dbReference>
<feature type="active site" description="Proton donor" evidence="4">
    <location>
        <position position="136"/>
    </location>
</feature>
<dbReference type="SUPFAM" id="SSF55729">
    <property type="entry name" value="Acyl-CoA N-acyltransferases (Nat)"/>
    <property type="match status" value="1"/>
</dbReference>
<evidence type="ECO:0000256" key="1">
    <source>
        <dbReference type="ARBA" id="ARBA00009213"/>
    </source>
</evidence>
<feature type="active site" description="Proton acceptor; via carboxylate" evidence="4">
    <location>
        <position position="423"/>
    </location>
</feature>
<organism evidence="7 8">
    <name type="scientific">Nocardiopsis codii</name>
    <dbReference type="NCBI Taxonomy" id="3065942"/>
    <lineage>
        <taxon>Bacteria</taxon>
        <taxon>Bacillati</taxon>
        <taxon>Actinomycetota</taxon>
        <taxon>Actinomycetes</taxon>
        <taxon>Streptosporangiales</taxon>
        <taxon>Nocardiopsidaceae</taxon>
        <taxon>Nocardiopsis</taxon>
    </lineage>
</organism>
<dbReference type="InterPro" id="IPR000182">
    <property type="entry name" value="GNAT_dom"/>
</dbReference>
<gene>
    <name evidence="7" type="ORF">Q8791_25270</name>
</gene>
<evidence type="ECO:0000313" key="8">
    <source>
        <dbReference type="Proteomes" id="UP001356095"/>
    </source>
</evidence>
<evidence type="ECO:0000256" key="5">
    <source>
        <dbReference type="SAM" id="MobiDB-lite"/>
    </source>
</evidence>
<protein>
    <submittedName>
        <fullName evidence="7">GNAT family N-acetyltransferase</fullName>
        <ecNumber evidence="7">2.3.1.-</ecNumber>
    </submittedName>
</protein>
<sequence length="423" mass="45981">MAGAHHHGPPHDDGPAWTVRGSTQEEYPEFAAVFAEAIGMPAQELLDVERDFPSAEYDRSLVALDGERIVGTTMAYSLTLSVPGGPRRAAGITDVGVWPTHRRRGVLSALMRRQLADIRERGEKTAVLWSSEGGIYGRFGYGPAIQQFHATVQRAHAVLRPDAPRDRALTVELTDPGAVRGEIEELHRRAASLRNGQVLRKTGWWGQLLHDAERDRRGAGPLRAALVRGPDRAEGYALYRVLHKWEDGMPRGEVRAKEVVAAAPAARVALYEHLFSRDLATGTFLGNLAEDDILTTLLVNPRHLARTAFDSLWVRLVDLPGALAERSYATPLDTVLEVTDRFAPWNAGRWRLAADASGARAEATDAAPDLALDVSHLGSAYLGRGPLTALVDAGLATEHTPGAAARLDTAMHVPRAPLCDTDF</sequence>
<dbReference type="Pfam" id="PF17668">
    <property type="entry name" value="Acetyltransf_17"/>
    <property type="match status" value="1"/>
</dbReference>
<dbReference type="Proteomes" id="UP001356095">
    <property type="component" value="Unassembled WGS sequence"/>
</dbReference>
<evidence type="ECO:0000256" key="3">
    <source>
        <dbReference type="ARBA" id="ARBA00023315"/>
    </source>
</evidence>
<dbReference type="HAMAP" id="MF_01812">
    <property type="entry name" value="Eis"/>
    <property type="match status" value="1"/>
</dbReference>
<evidence type="ECO:0000259" key="6">
    <source>
        <dbReference type="PROSITE" id="PS51186"/>
    </source>
</evidence>
<dbReference type="InterPro" id="IPR022902">
    <property type="entry name" value="NAcTrfase_Eis"/>
</dbReference>
<comment type="subunit">
    <text evidence="4">Homohexamer; trimer of dimers.</text>
</comment>
<evidence type="ECO:0000313" key="7">
    <source>
        <dbReference type="EMBL" id="MEE2040538.1"/>
    </source>
</evidence>
<feature type="binding site" evidence="4">
    <location>
        <begin position="95"/>
        <end position="97"/>
    </location>
    <ligand>
        <name>acetyl-CoA</name>
        <dbReference type="ChEBI" id="CHEBI:57288"/>
    </ligand>
</feature>
<accession>A0ABU7KE77</accession>
<dbReference type="Pfam" id="PF13530">
    <property type="entry name" value="SCP2_2"/>
    <property type="match status" value="1"/>
</dbReference>
<keyword evidence="2 4" id="KW-0808">Transferase</keyword>
<dbReference type="InterPro" id="IPR016181">
    <property type="entry name" value="Acyl_CoA_acyltransferase"/>
</dbReference>
<dbReference type="RefSeq" id="WP_330094303.1">
    <property type="nucleotide sequence ID" value="NZ_JAUZMY010000030.1"/>
</dbReference>
<dbReference type="PROSITE" id="PS51186">
    <property type="entry name" value="GNAT"/>
    <property type="match status" value="1"/>
</dbReference>
<feature type="region of interest" description="Disordered" evidence="5">
    <location>
        <begin position="1"/>
        <end position="20"/>
    </location>
</feature>
<dbReference type="GO" id="GO:0016746">
    <property type="term" value="F:acyltransferase activity"/>
    <property type="evidence" value="ECO:0007669"/>
    <property type="project" value="UniProtKB-KW"/>
</dbReference>
<evidence type="ECO:0000256" key="2">
    <source>
        <dbReference type="ARBA" id="ARBA00022679"/>
    </source>
</evidence>
<reference evidence="7 8" key="1">
    <citation type="submission" date="2023-08" db="EMBL/GenBank/DDBJ databases">
        <authorList>
            <person name="Girao M."/>
            <person name="Carvalho M.F."/>
        </authorList>
    </citation>
    <scope>NUCLEOTIDE SEQUENCE [LARGE SCALE GENOMIC DNA]</scope>
    <source>
        <strain evidence="7 8">CT-R113</strain>
    </source>
</reference>
<dbReference type="InterPro" id="IPR051554">
    <property type="entry name" value="Acetyltransferase_Eis"/>
</dbReference>
<dbReference type="SUPFAM" id="SSF55718">
    <property type="entry name" value="SCP-like"/>
    <property type="match status" value="1"/>
</dbReference>
<comment type="similarity">
    <text evidence="1 4">Belongs to the acetyltransferase Eis family.</text>
</comment>
<feature type="binding site" evidence="4">
    <location>
        <begin position="131"/>
        <end position="132"/>
    </location>
    <ligand>
        <name>acetyl-CoA</name>
        <dbReference type="ChEBI" id="CHEBI:57288"/>
    </ligand>
</feature>
<name>A0ABU7KE77_9ACTN</name>
<dbReference type="InterPro" id="IPR036527">
    <property type="entry name" value="SCP2_sterol-bd_dom_sf"/>
</dbReference>
<dbReference type="Pfam" id="PF13527">
    <property type="entry name" value="Acetyltransf_9"/>
    <property type="match status" value="1"/>
</dbReference>
<feature type="binding site" evidence="4">
    <location>
        <begin position="103"/>
        <end position="108"/>
    </location>
    <ligand>
        <name>acetyl-CoA</name>
        <dbReference type="ChEBI" id="CHEBI:57288"/>
    </ligand>
</feature>
<dbReference type="EMBL" id="JAUZMY010000030">
    <property type="protein sequence ID" value="MEE2040538.1"/>
    <property type="molecule type" value="Genomic_DNA"/>
</dbReference>
<dbReference type="CDD" id="cd04301">
    <property type="entry name" value="NAT_SF"/>
    <property type="match status" value="1"/>
</dbReference>
<keyword evidence="8" id="KW-1185">Reference proteome</keyword>